<evidence type="ECO:0000313" key="1">
    <source>
        <dbReference type="EMBL" id="SDJ78484.1"/>
    </source>
</evidence>
<organism evidence="1 2">
    <name type="scientific">Sediminibacillus albus</name>
    <dbReference type="NCBI Taxonomy" id="407036"/>
    <lineage>
        <taxon>Bacteria</taxon>
        <taxon>Bacillati</taxon>
        <taxon>Bacillota</taxon>
        <taxon>Bacilli</taxon>
        <taxon>Bacillales</taxon>
        <taxon>Bacillaceae</taxon>
        <taxon>Sediminibacillus</taxon>
    </lineage>
</organism>
<proteinExistence type="predicted"/>
<evidence type="ECO:0008006" key="3">
    <source>
        <dbReference type="Google" id="ProtNLM"/>
    </source>
</evidence>
<dbReference type="OrthoDB" id="2867965at2"/>
<keyword evidence="2" id="KW-1185">Reference proteome</keyword>
<dbReference type="RefSeq" id="WP_093211348.1">
    <property type="nucleotide sequence ID" value="NZ_FNFL01000001.1"/>
</dbReference>
<evidence type="ECO:0000313" key="2">
    <source>
        <dbReference type="Proteomes" id="UP000198694"/>
    </source>
</evidence>
<dbReference type="AlphaFoldDB" id="A0A1G8WJJ8"/>
<accession>A0A1G8WJJ8</accession>
<sequence length="114" mass="12696">MTKYTINVVSSSKTIEMEVKGSFSSEDVKNFVTDYQKKVNSIDASSYTLDVDCTSMDLLTKDMVPSLENSFKMYNESGFNKVVFTIKKNPVLKMQLNRIAKSAGLTNSEVAEVA</sequence>
<dbReference type="EMBL" id="FNFL01000001">
    <property type="protein sequence ID" value="SDJ78484.1"/>
    <property type="molecule type" value="Genomic_DNA"/>
</dbReference>
<dbReference type="Proteomes" id="UP000198694">
    <property type="component" value="Unassembled WGS sequence"/>
</dbReference>
<reference evidence="1 2" key="1">
    <citation type="submission" date="2016-10" db="EMBL/GenBank/DDBJ databases">
        <authorList>
            <person name="de Groot N.N."/>
        </authorList>
    </citation>
    <scope>NUCLEOTIDE SEQUENCE [LARGE SCALE GENOMIC DNA]</scope>
    <source>
        <strain evidence="1 2">CGMCC 1.6502</strain>
    </source>
</reference>
<name>A0A1G8WJJ8_9BACI</name>
<gene>
    <name evidence="1" type="ORF">SAMN05216243_0843</name>
</gene>
<protein>
    <recommendedName>
        <fullName evidence="3">STAS domain-containing protein</fullName>
    </recommendedName>
</protein>